<proteinExistence type="predicted"/>
<reference evidence="1 2" key="1">
    <citation type="submission" date="2016-10" db="EMBL/GenBank/DDBJ databases">
        <authorList>
            <person name="de Groot N.N."/>
        </authorList>
    </citation>
    <scope>NUCLEOTIDE SEQUENCE [LARGE SCALE GENOMIC DNA]</scope>
    <source>
        <strain evidence="1 2">MP1X4</strain>
    </source>
</reference>
<evidence type="ECO:0000313" key="1">
    <source>
        <dbReference type="EMBL" id="SDT26362.1"/>
    </source>
</evidence>
<accession>A0A1H1YYG8</accession>
<name>A0A1H1YYG8_MUCMA</name>
<dbReference type="AlphaFoldDB" id="A0A1H1YYG8"/>
<keyword evidence="2" id="KW-1185">Reference proteome</keyword>
<gene>
    <name evidence="1" type="ORF">SAMN05216490_2893</name>
</gene>
<dbReference type="Proteomes" id="UP000199679">
    <property type="component" value="Chromosome I"/>
</dbReference>
<organism evidence="1 2">
    <name type="scientific">Mucilaginibacter mallensis</name>
    <dbReference type="NCBI Taxonomy" id="652787"/>
    <lineage>
        <taxon>Bacteria</taxon>
        <taxon>Pseudomonadati</taxon>
        <taxon>Bacteroidota</taxon>
        <taxon>Sphingobacteriia</taxon>
        <taxon>Sphingobacteriales</taxon>
        <taxon>Sphingobacteriaceae</taxon>
        <taxon>Mucilaginibacter</taxon>
    </lineage>
</organism>
<evidence type="ECO:0000313" key="2">
    <source>
        <dbReference type="Proteomes" id="UP000199679"/>
    </source>
</evidence>
<protein>
    <submittedName>
        <fullName evidence="1">Uncharacterized protein</fullName>
    </submittedName>
</protein>
<dbReference type="EMBL" id="LT629740">
    <property type="protein sequence ID" value="SDT26362.1"/>
    <property type="molecule type" value="Genomic_DNA"/>
</dbReference>
<sequence length="48" mass="5338">MSKGLIIIWYKVSISAHVIARSEAIPDCARLLVLVFTYHVKPLMGAEP</sequence>